<comment type="caution">
    <text evidence="1">The sequence shown here is derived from an EMBL/GenBank/DDBJ whole genome shotgun (WGS) entry which is preliminary data.</text>
</comment>
<evidence type="ECO:0000313" key="2">
    <source>
        <dbReference type="Proteomes" id="UP001175226"/>
    </source>
</evidence>
<gene>
    <name evidence="1" type="ORF">EV421DRAFT_1910718</name>
</gene>
<name>A0AA39IYA6_9AGAR</name>
<dbReference type="PANTHER" id="PTHR33104">
    <property type="entry name" value="SI:DKEY-29D5.2"/>
    <property type="match status" value="1"/>
</dbReference>
<keyword evidence="2" id="KW-1185">Reference proteome</keyword>
<accession>A0AA39IYA6</accession>
<protein>
    <recommendedName>
        <fullName evidence="3">CxC2-like cysteine cluster KDZ transposase-associated domain-containing protein</fullName>
    </recommendedName>
</protein>
<evidence type="ECO:0000313" key="1">
    <source>
        <dbReference type="EMBL" id="KAK0432730.1"/>
    </source>
</evidence>
<dbReference type="AlphaFoldDB" id="A0AA39IYA6"/>
<dbReference type="Pfam" id="PF18758">
    <property type="entry name" value="KDZ"/>
    <property type="match status" value="1"/>
</dbReference>
<organism evidence="1 2">
    <name type="scientific">Armillaria borealis</name>
    <dbReference type="NCBI Taxonomy" id="47425"/>
    <lineage>
        <taxon>Eukaryota</taxon>
        <taxon>Fungi</taxon>
        <taxon>Dikarya</taxon>
        <taxon>Basidiomycota</taxon>
        <taxon>Agaricomycotina</taxon>
        <taxon>Agaricomycetes</taxon>
        <taxon>Agaricomycetidae</taxon>
        <taxon>Agaricales</taxon>
        <taxon>Marasmiineae</taxon>
        <taxon>Physalacriaceae</taxon>
        <taxon>Armillaria</taxon>
    </lineage>
</organism>
<proteinExistence type="predicted"/>
<sequence length="447" mass="51107">MSMGFTKSHSISVGANIVYWIESNACVMAGTQQQLASPARVSIYEYYRGLNHKMDNMEINLPKTQYRSLFQMACQFRHLLMMKRAGRGHIPNGIKTTEPGELALQCIACPRPGENLPDGWESMPQSEQYINHPILAVDANFRLRSVKKSTEENDPGLHMGLVFFVDHDKYIQHMQKYASQKDICCLDCISSCSGFQTLAHAETKNTHGLRATGVGICVYARHEHVLPLVAGDLQVGERYCNMDYIAGSATQSFNDAKEIFYSYDIACQWKVNLHTHMKKIPKHTQIHDDMALDFGIPKLHCKAHKYACQCLYSMNLRHRLGCTCGKEIERTWDDMNPCVASMKEMGPGARHDTIDDQFGGHNWRKETRLDVYDWYDFRQAAAHTVFTESLPQDKNWVEEWTVMVEKWEANDSAPNPYFKEAKYASEAVVKHRLKERDRKILQAPGVV</sequence>
<reference evidence="1" key="1">
    <citation type="submission" date="2023-06" db="EMBL/GenBank/DDBJ databases">
        <authorList>
            <consortium name="Lawrence Berkeley National Laboratory"/>
            <person name="Ahrendt S."/>
            <person name="Sahu N."/>
            <person name="Indic B."/>
            <person name="Wong-Bajracharya J."/>
            <person name="Merenyi Z."/>
            <person name="Ke H.-M."/>
            <person name="Monk M."/>
            <person name="Kocsube S."/>
            <person name="Drula E."/>
            <person name="Lipzen A."/>
            <person name="Balint B."/>
            <person name="Henrissat B."/>
            <person name="Andreopoulos B."/>
            <person name="Martin F.M."/>
            <person name="Harder C.B."/>
            <person name="Rigling D."/>
            <person name="Ford K.L."/>
            <person name="Foster G.D."/>
            <person name="Pangilinan J."/>
            <person name="Papanicolaou A."/>
            <person name="Barry K."/>
            <person name="LaButti K."/>
            <person name="Viragh M."/>
            <person name="Koriabine M."/>
            <person name="Yan M."/>
            <person name="Riley R."/>
            <person name="Champramary S."/>
            <person name="Plett K.L."/>
            <person name="Tsai I.J."/>
            <person name="Slot J."/>
            <person name="Sipos G."/>
            <person name="Plett J."/>
            <person name="Nagy L.G."/>
            <person name="Grigoriev I.V."/>
        </authorList>
    </citation>
    <scope>NUCLEOTIDE SEQUENCE</scope>
    <source>
        <strain evidence="1">FPL87.14</strain>
    </source>
</reference>
<evidence type="ECO:0008006" key="3">
    <source>
        <dbReference type="Google" id="ProtNLM"/>
    </source>
</evidence>
<dbReference type="Proteomes" id="UP001175226">
    <property type="component" value="Unassembled WGS sequence"/>
</dbReference>
<dbReference type="EMBL" id="JAUEPT010000090">
    <property type="protein sequence ID" value="KAK0432730.1"/>
    <property type="molecule type" value="Genomic_DNA"/>
</dbReference>
<dbReference type="PANTHER" id="PTHR33104:SF2">
    <property type="entry name" value="CXC3 LIKE CYSTEINE CLUSTER DOMAIN-CONTAINING PROTEIN"/>
    <property type="match status" value="1"/>
</dbReference>
<dbReference type="InterPro" id="IPR040521">
    <property type="entry name" value="KDZ"/>
</dbReference>